<gene>
    <name evidence="3" type="ORF">C1280_21790</name>
</gene>
<dbReference type="OrthoDB" id="275337at2"/>
<organism evidence="3 4">
    <name type="scientific">Gemmata obscuriglobus</name>
    <dbReference type="NCBI Taxonomy" id="114"/>
    <lineage>
        <taxon>Bacteria</taxon>
        <taxon>Pseudomonadati</taxon>
        <taxon>Planctomycetota</taxon>
        <taxon>Planctomycetia</taxon>
        <taxon>Gemmatales</taxon>
        <taxon>Gemmataceae</taxon>
        <taxon>Gemmata</taxon>
    </lineage>
</organism>
<dbReference type="Proteomes" id="UP000245802">
    <property type="component" value="Chromosome"/>
</dbReference>
<dbReference type="InterPro" id="IPR054612">
    <property type="entry name" value="Phage_capsid-like_C"/>
</dbReference>
<evidence type="ECO:0000259" key="2">
    <source>
        <dbReference type="Pfam" id="PF05065"/>
    </source>
</evidence>
<sequence>MPSVKQLQEERAPIGVQIRKMADVLQAEGRDFNAEERSQWERLNTEFNQKSDLIEAQRRAAEVGAILDGPGDRRNIPGLEDTVPRSMRNKATRRYRAEAAEEMRSLALQAWCRRQHGFDLTDAHKRACRTMGLNPNRKVLEIRLDRHPGKGPQSRAMSAQQPSSGASLIAGGKFAGAIEKALKDYSGPREVADVLRTDDGAPMPWPTSDDTSNEGELIGENREVSTQDAKVGTTLLSAYKYSSKMVKVPSELMDDTEFDLDTFLGELLGERIGRAQNRHFTVGRGSSEPQGVVTGSKLGKTAASGSALTADEIIDLIHSVDPAYRRDPSFRLMFHDGILAIIRKLKDGQGRYLFEEGQNGAPDKIKGVRYVINQNMDSAPASGAKTMLAGPFRKFKIRDVRGLRLKKLEERYAEFDQVGFIGFLRSDSRVLNAGTGPIRHLVHP</sequence>
<evidence type="ECO:0000256" key="1">
    <source>
        <dbReference type="ARBA" id="ARBA00004328"/>
    </source>
</evidence>
<dbReference type="EMBL" id="CP025958">
    <property type="protein sequence ID" value="AWM39356.1"/>
    <property type="molecule type" value="Genomic_DNA"/>
</dbReference>
<dbReference type="RefSeq" id="WP_109571141.1">
    <property type="nucleotide sequence ID" value="NZ_CP025958.1"/>
</dbReference>
<dbReference type="Gene3D" id="3.30.2320.10">
    <property type="entry name" value="hypothetical protein PF0899 domain"/>
    <property type="match status" value="1"/>
</dbReference>
<dbReference type="KEGG" id="gog:C1280_21790"/>
<proteinExistence type="predicted"/>
<protein>
    <submittedName>
        <fullName evidence="3">Phage major capsid protein</fullName>
    </submittedName>
</protein>
<dbReference type="NCBIfam" id="TIGR01554">
    <property type="entry name" value="major_cap_HK97"/>
    <property type="match status" value="1"/>
</dbReference>
<name>A0A2Z3H6Y8_9BACT</name>
<dbReference type="Gene3D" id="3.30.2400.10">
    <property type="entry name" value="Major capsid protein gp5"/>
    <property type="match status" value="1"/>
</dbReference>
<dbReference type="Pfam" id="PF05065">
    <property type="entry name" value="Phage_capsid"/>
    <property type="match status" value="1"/>
</dbReference>
<comment type="subcellular location">
    <subcellularLocation>
        <location evidence="1">Virion</location>
    </subcellularLocation>
</comment>
<reference evidence="3 4" key="1">
    <citation type="submission" date="2018-01" db="EMBL/GenBank/DDBJ databases">
        <title>G. obscuriglobus.</title>
        <authorList>
            <person name="Franke J."/>
            <person name="Blomberg W."/>
            <person name="Selmecki A."/>
        </authorList>
    </citation>
    <scope>NUCLEOTIDE SEQUENCE [LARGE SCALE GENOMIC DNA]</scope>
    <source>
        <strain evidence="3 4">DSM 5831</strain>
    </source>
</reference>
<evidence type="ECO:0000313" key="4">
    <source>
        <dbReference type="Proteomes" id="UP000245802"/>
    </source>
</evidence>
<evidence type="ECO:0000313" key="3">
    <source>
        <dbReference type="EMBL" id="AWM39356.1"/>
    </source>
</evidence>
<dbReference type="SUPFAM" id="SSF56563">
    <property type="entry name" value="Major capsid protein gp5"/>
    <property type="match status" value="1"/>
</dbReference>
<dbReference type="AlphaFoldDB" id="A0A2Z3H6Y8"/>
<keyword evidence="4" id="KW-1185">Reference proteome</keyword>
<dbReference type="InterPro" id="IPR024455">
    <property type="entry name" value="Phage_capsid"/>
</dbReference>
<accession>A0A2Z3H6Y8</accession>
<feature type="domain" description="Phage capsid-like C-terminal" evidence="2">
    <location>
        <begin position="174"/>
        <end position="432"/>
    </location>
</feature>